<dbReference type="AlphaFoldDB" id="A0A6L6QQY7"/>
<evidence type="ECO:0000256" key="1">
    <source>
        <dbReference type="SAM" id="Phobius"/>
    </source>
</evidence>
<evidence type="ECO:0000313" key="3">
    <source>
        <dbReference type="Proteomes" id="UP000472320"/>
    </source>
</evidence>
<accession>A0A6L6QQY7</accession>
<keyword evidence="1" id="KW-1133">Transmembrane helix</keyword>
<protein>
    <recommendedName>
        <fullName evidence="4">Peptidase C13 family protein</fullName>
    </recommendedName>
</protein>
<evidence type="ECO:0008006" key="4">
    <source>
        <dbReference type="Google" id="ProtNLM"/>
    </source>
</evidence>
<feature type="transmembrane region" description="Helical" evidence="1">
    <location>
        <begin position="173"/>
        <end position="190"/>
    </location>
</feature>
<keyword evidence="3" id="KW-1185">Reference proteome</keyword>
<feature type="transmembrane region" description="Helical" evidence="1">
    <location>
        <begin position="31"/>
        <end position="51"/>
    </location>
</feature>
<dbReference type="GO" id="GO:0008233">
    <property type="term" value="F:peptidase activity"/>
    <property type="evidence" value="ECO:0007669"/>
    <property type="project" value="InterPro"/>
</dbReference>
<feature type="transmembrane region" description="Helical" evidence="1">
    <location>
        <begin position="63"/>
        <end position="84"/>
    </location>
</feature>
<keyword evidence="1" id="KW-0472">Membrane</keyword>
<dbReference type="Pfam" id="PF01650">
    <property type="entry name" value="Peptidase_C13"/>
    <property type="match status" value="1"/>
</dbReference>
<reference evidence="2 3" key="1">
    <citation type="submission" date="2019-11" db="EMBL/GenBank/DDBJ databases">
        <title>Type strains purchased from KCTC, JCM and DSMZ.</title>
        <authorList>
            <person name="Lu H."/>
        </authorList>
    </citation>
    <scope>NUCLEOTIDE SEQUENCE [LARGE SCALE GENOMIC DNA]</scope>
    <source>
        <strain evidence="2 3">JCM 31587</strain>
    </source>
</reference>
<evidence type="ECO:0000313" key="2">
    <source>
        <dbReference type="EMBL" id="MTW14514.1"/>
    </source>
</evidence>
<sequence length="464" mass="51099">MSSNNLFQSLGRWLREGASAALFRSPRWEGLATAPGVVTVLVLMLLAQAVLFQRLTIEGPAVFYWQAIAYGWLSFALLPFYALLTRGAGPSGRPGAAPDMALLVTLMLAQSVWLELFLSLCFGGLLYSGSDQWSVRFLGRWGGWIMWAIPVLLALVSQLTLLARGGRGRRWPLALTAGMMVGVVALGVSARQPEYWYPEREAADSESQPSRFLKLTPELLEAQPVLLARQLAALAPQRPGKVDMYALTFAPYGDDVFRRESQMVAGVMSARFDTAGRTVQLVNHFQTADSLPWATTLNLQRAIRSVANIMDKDEDILFIYLTSHGAREGQLAANFWPFELTELTPAMLRKSLDEAGIRNRVIAISACFSGSWIPALKGDSTMVLTAADAHHTSYGCGYKSELTFFGRAMFDEQLRSKTRSFEQAHAAAREIIRQREIDAGKDDGYSNPQLSAGPDIRAKLAAIQ</sequence>
<feature type="transmembrane region" description="Helical" evidence="1">
    <location>
        <begin position="104"/>
        <end position="129"/>
    </location>
</feature>
<dbReference type="OrthoDB" id="345222at2"/>
<comment type="caution">
    <text evidence="2">The sequence shown here is derived from an EMBL/GenBank/DDBJ whole genome shotgun (WGS) entry which is preliminary data.</text>
</comment>
<keyword evidence="1" id="KW-0812">Transmembrane</keyword>
<feature type="transmembrane region" description="Helical" evidence="1">
    <location>
        <begin position="141"/>
        <end position="161"/>
    </location>
</feature>
<gene>
    <name evidence="2" type="ORF">GM658_28260</name>
</gene>
<proteinExistence type="predicted"/>
<dbReference type="Proteomes" id="UP000472320">
    <property type="component" value="Unassembled WGS sequence"/>
</dbReference>
<organism evidence="2 3">
    <name type="scientific">Massilia eburnea</name>
    <dbReference type="NCBI Taxonomy" id="1776165"/>
    <lineage>
        <taxon>Bacteria</taxon>
        <taxon>Pseudomonadati</taxon>
        <taxon>Pseudomonadota</taxon>
        <taxon>Betaproteobacteria</taxon>
        <taxon>Burkholderiales</taxon>
        <taxon>Oxalobacteraceae</taxon>
        <taxon>Telluria group</taxon>
        <taxon>Massilia</taxon>
    </lineage>
</organism>
<dbReference type="InterPro" id="IPR001096">
    <property type="entry name" value="Peptidase_C13"/>
</dbReference>
<name>A0A6L6QQY7_9BURK</name>
<dbReference type="GO" id="GO:0006508">
    <property type="term" value="P:proteolysis"/>
    <property type="evidence" value="ECO:0007669"/>
    <property type="project" value="InterPro"/>
</dbReference>
<dbReference type="Gene3D" id="3.40.50.1460">
    <property type="match status" value="1"/>
</dbReference>
<dbReference type="EMBL" id="WNKX01000049">
    <property type="protein sequence ID" value="MTW14514.1"/>
    <property type="molecule type" value="Genomic_DNA"/>
</dbReference>